<gene>
    <name evidence="7" type="ORF">AYBTSS11_LOCUS16993</name>
</gene>
<dbReference type="Gramene" id="rna-AYBTSS11_LOCUS16993">
    <property type="protein sequence ID" value="CAJ1957054.1"/>
    <property type="gene ID" value="gene-AYBTSS11_LOCUS16993"/>
</dbReference>
<sequence length="188" mass="22437">MDSDNEFPQPSYREREAIRDYLQIEYEFMPPLEFYANPFNVQYRRHAVSTMVRLSQGEDVDAYIPYLAMNYFDRFVSMNPLAELRGFSLHDKVRLVAICCFTLSAKMRTTHFLPRQFQMNREVNFNSEKIMQTEFCILNGLNWRMRSITPFHFLDHYYPTFRMIGGFKRRSINEIIVQSQGGIVIRVV</sequence>
<evidence type="ECO:0000313" key="7">
    <source>
        <dbReference type="EMBL" id="CAJ1957054.1"/>
    </source>
</evidence>
<evidence type="ECO:0000256" key="4">
    <source>
        <dbReference type="ARBA" id="ARBA00032263"/>
    </source>
</evidence>
<comment type="subunit">
    <text evidence="1">Interacts with the CDC2 protein kinase to form a serine/threonine kinase holoenzyme complex also known as maturation promoting factor (MPF). The cyclin subunit imparts substrate specificity to the complex.</text>
</comment>
<evidence type="ECO:0000256" key="2">
    <source>
        <dbReference type="ARBA" id="ARBA00022618"/>
    </source>
</evidence>
<dbReference type="AlphaFoldDB" id="A0AA86VLR0"/>
<dbReference type="InterPro" id="IPR036915">
    <property type="entry name" value="Cyclin-like_sf"/>
</dbReference>
<dbReference type="InterPro" id="IPR013763">
    <property type="entry name" value="Cyclin-like_dom"/>
</dbReference>
<evidence type="ECO:0000313" key="8">
    <source>
        <dbReference type="Proteomes" id="UP001189624"/>
    </source>
</evidence>
<dbReference type="Proteomes" id="UP001189624">
    <property type="component" value="Chromosome 5"/>
</dbReference>
<dbReference type="InterPro" id="IPR039361">
    <property type="entry name" value="Cyclin"/>
</dbReference>
<accession>A0AA86VLR0</accession>
<organism evidence="7 8">
    <name type="scientific">Sphenostylis stenocarpa</name>
    <dbReference type="NCBI Taxonomy" id="92480"/>
    <lineage>
        <taxon>Eukaryota</taxon>
        <taxon>Viridiplantae</taxon>
        <taxon>Streptophyta</taxon>
        <taxon>Embryophyta</taxon>
        <taxon>Tracheophyta</taxon>
        <taxon>Spermatophyta</taxon>
        <taxon>Magnoliopsida</taxon>
        <taxon>eudicotyledons</taxon>
        <taxon>Gunneridae</taxon>
        <taxon>Pentapetalae</taxon>
        <taxon>rosids</taxon>
        <taxon>fabids</taxon>
        <taxon>Fabales</taxon>
        <taxon>Fabaceae</taxon>
        <taxon>Papilionoideae</taxon>
        <taxon>50 kb inversion clade</taxon>
        <taxon>NPAAA clade</taxon>
        <taxon>indigoferoid/millettioid clade</taxon>
        <taxon>Phaseoleae</taxon>
        <taxon>Sphenostylis</taxon>
    </lineage>
</organism>
<dbReference type="SUPFAM" id="SSF47954">
    <property type="entry name" value="Cyclin-like"/>
    <property type="match status" value="1"/>
</dbReference>
<evidence type="ECO:0000259" key="6">
    <source>
        <dbReference type="SMART" id="SM00385"/>
    </source>
</evidence>
<evidence type="ECO:0000256" key="3">
    <source>
        <dbReference type="ARBA" id="ARBA00023306"/>
    </source>
</evidence>
<evidence type="ECO:0000256" key="5">
    <source>
        <dbReference type="RuleBase" id="RU000383"/>
    </source>
</evidence>
<dbReference type="InterPro" id="IPR006671">
    <property type="entry name" value="Cyclin_N"/>
</dbReference>
<dbReference type="PANTHER" id="PTHR10177">
    <property type="entry name" value="CYCLINS"/>
    <property type="match status" value="1"/>
</dbReference>
<dbReference type="EMBL" id="OY731402">
    <property type="protein sequence ID" value="CAJ1957054.1"/>
    <property type="molecule type" value="Genomic_DNA"/>
</dbReference>
<keyword evidence="3" id="KW-0131">Cell cycle</keyword>
<name>A0AA86VLR0_9FABA</name>
<protein>
    <recommendedName>
        <fullName evidence="4">B-like cyclin</fullName>
    </recommendedName>
</protein>
<keyword evidence="2" id="KW-0132">Cell division</keyword>
<comment type="similarity">
    <text evidence="5">Belongs to the cyclin family.</text>
</comment>
<dbReference type="GO" id="GO:0051301">
    <property type="term" value="P:cell division"/>
    <property type="evidence" value="ECO:0007669"/>
    <property type="project" value="UniProtKB-KW"/>
</dbReference>
<feature type="domain" description="Cyclin-like" evidence="6">
    <location>
        <begin position="49"/>
        <end position="139"/>
    </location>
</feature>
<reference evidence="7" key="1">
    <citation type="submission" date="2023-10" db="EMBL/GenBank/DDBJ databases">
        <authorList>
            <person name="Domelevo Entfellner J.-B."/>
        </authorList>
    </citation>
    <scope>NUCLEOTIDE SEQUENCE</scope>
</reference>
<evidence type="ECO:0000256" key="1">
    <source>
        <dbReference type="ARBA" id="ARBA00011177"/>
    </source>
</evidence>
<dbReference type="Pfam" id="PF00134">
    <property type="entry name" value="Cyclin_N"/>
    <property type="match status" value="1"/>
</dbReference>
<dbReference type="Gene3D" id="1.10.472.10">
    <property type="entry name" value="Cyclin-like"/>
    <property type="match status" value="2"/>
</dbReference>
<keyword evidence="8" id="KW-1185">Reference proteome</keyword>
<proteinExistence type="inferred from homology"/>
<dbReference type="SMART" id="SM00385">
    <property type="entry name" value="CYCLIN"/>
    <property type="match status" value="1"/>
</dbReference>
<keyword evidence="5" id="KW-0195">Cyclin</keyword>